<dbReference type="Pfam" id="PF00563">
    <property type="entry name" value="EAL"/>
    <property type="match status" value="1"/>
</dbReference>
<name>A0A2U3L9D3_9FIRM</name>
<dbReference type="InterPro" id="IPR001633">
    <property type="entry name" value="EAL_dom"/>
</dbReference>
<dbReference type="Gene3D" id="3.20.20.450">
    <property type="entry name" value="EAL domain"/>
    <property type="match status" value="1"/>
</dbReference>
<dbReference type="GO" id="GO:0071111">
    <property type="term" value="F:cyclic-guanylate-specific phosphodiesterase activity"/>
    <property type="evidence" value="ECO:0007669"/>
    <property type="project" value="InterPro"/>
</dbReference>
<proteinExistence type="predicted"/>
<dbReference type="EMBL" id="OMOF01000352">
    <property type="protein sequence ID" value="SPF48555.1"/>
    <property type="molecule type" value="Genomic_DNA"/>
</dbReference>
<dbReference type="SMART" id="SM00052">
    <property type="entry name" value="EAL"/>
    <property type="match status" value="1"/>
</dbReference>
<dbReference type="AlphaFoldDB" id="A0A2U3L9D3"/>
<evidence type="ECO:0000259" key="1">
    <source>
        <dbReference type="PROSITE" id="PS50883"/>
    </source>
</evidence>
<reference evidence="3" key="1">
    <citation type="submission" date="2018-02" db="EMBL/GenBank/DDBJ databases">
        <authorList>
            <person name="Hausmann B."/>
        </authorList>
    </citation>
    <scope>NUCLEOTIDE SEQUENCE [LARGE SCALE GENOMIC DNA]</scope>
    <source>
        <strain evidence="3">Peat soil MAG SbF1</strain>
    </source>
</reference>
<dbReference type="InterPro" id="IPR050706">
    <property type="entry name" value="Cyclic-di-GMP_PDE-like"/>
</dbReference>
<protein>
    <submittedName>
        <fullName evidence="2">EAL domain-containing protein</fullName>
    </submittedName>
</protein>
<dbReference type="OrthoDB" id="9813903at2"/>
<dbReference type="SUPFAM" id="SSF141868">
    <property type="entry name" value="EAL domain-like"/>
    <property type="match status" value="1"/>
</dbReference>
<dbReference type="CDD" id="cd01948">
    <property type="entry name" value="EAL"/>
    <property type="match status" value="1"/>
</dbReference>
<dbReference type="InterPro" id="IPR035919">
    <property type="entry name" value="EAL_sf"/>
</dbReference>
<evidence type="ECO:0000313" key="2">
    <source>
        <dbReference type="EMBL" id="SPF48555.1"/>
    </source>
</evidence>
<sequence>MPMLVDDPYELYHRILEGIIPTAVALQPIVNLQNSIIIGYEALARWHDVSPEVIFTVAVKLQGVNLLESLIVKEIQRIRDRVPGLLFINVHPTVTNPNVWNVFCERNVVLEITESQRINLRGVYRLRELGFPLALDDLGTGYSTFDALLQLHPEFLKLDKVLTQSTNLKVRDSLFAAMVEHALRSGSQVIAEGIETEEQLQAAKKTGCHFGQGYLLGKPKLCISGKSNAG</sequence>
<dbReference type="PANTHER" id="PTHR33121">
    <property type="entry name" value="CYCLIC DI-GMP PHOSPHODIESTERASE PDEF"/>
    <property type="match status" value="1"/>
</dbReference>
<gene>
    <name evidence="2" type="ORF">SBF1_4150003</name>
</gene>
<dbReference type="Proteomes" id="UP000238916">
    <property type="component" value="Unassembled WGS sequence"/>
</dbReference>
<organism evidence="2 3">
    <name type="scientific">Candidatus Desulfosporosinus infrequens</name>
    <dbReference type="NCBI Taxonomy" id="2043169"/>
    <lineage>
        <taxon>Bacteria</taxon>
        <taxon>Bacillati</taxon>
        <taxon>Bacillota</taxon>
        <taxon>Clostridia</taxon>
        <taxon>Eubacteriales</taxon>
        <taxon>Desulfitobacteriaceae</taxon>
        <taxon>Desulfosporosinus</taxon>
    </lineage>
</organism>
<dbReference type="PROSITE" id="PS50883">
    <property type="entry name" value="EAL"/>
    <property type="match status" value="1"/>
</dbReference>
<evidence type="ECO:0000313" key="3">
    <source>
        <dbReference type="Proteomes" id="UP000238916"/>
    </source>
</evidence>
<feature type="domain" description="EAL" evidence="1">
    <location>
        <begin position="4"/>
        <end position="230"/>
    </location>
</feature>
<accession>A0A2U3L9D3</accession>
<dbReference type="PANTHER" id="PTHR33121:SF76">
    <property type="entry name" value="SIGNALING PROTEIN"/>
    <property type="match status" value="1"/>
</dbReference>